<dbReference type="Pfam" id="PF01909">
    <property type="entry name" value="NTP_transf_2"/>
    <property type="match status" value="1"/>
</dbReference>
<dbReference type="PANTHER" id="PTHR33571:SF14">
    <property type="entry name" value="PROTEIN ADENYLYLTRANSFERASE MJ0435-RELATED"/>
    <property type="match status" value="1"/>
</dbReference>
<accession>A0A0F6U6K7</accession>
<comment type="cofactor">
    <cofactor evidence="1">
        <name>Mg(2+)</name>
        <dbReference type="ChEBI" id="CHEBI:18420"/>
    </cofactor>
</comment>
<keyword evidence="8" id="KW-0460">Magnesium</keyword>
<dbReference type="PANTHER" id="PTHR33571">
    <property type="entry name" value="SSL8005 PROTEIN"/>
    <property type="match status" value="1"/>
</dbReference>
<dbReference type="CDD" id="cd05403">
    <property type="entry name" value="NT_KNTase_like"/>
    <property type="match status" value="1"/>
</dbReference>
<sequence length="97" mass="11130">MKNLEEIKAILGQVKSLVKEKYHVSELGIFGDYVKGEVQENSEVNILIDYTEPPSLLDLVDMEYYLSDLLKVKADVISKNGLKGRRRERILSEVIYV</sequence>
<name>A0A0F6U6K7_MICAE</name>
<keyword evidence="2" id="KW-1277">Toxin-antitoxin system</keyword>
<evidence type="ECO:0000256" key="7">
    <source>
        <dbReference type="ARBA" id="ARBA00022840"/>
    </source>
</evidence>
<evidence type="ECO:0000256" key="4">
    <source>
        <dbReference type="ARBA" id="ARBA00022695"/>
    </source>
</evidence>
<evidence type="ECO:0000256" key="5">
    <source>
        <dbReference type="ARBA" id="ARBA00022723"/>
    </source>
</evidence>
<dbReference type="GO" id="GO:0046872">
    <property type="term" value="F:metal ion binding"/>
    <property type="evidence" value="ECO:0007669"/>
    <property type="project" value="UniProtKB-KW"/>
</dbReference>
<dbReference type="SUPFAM" id="SSF81301">
    <property type="entry name" value="Nucleotidyltransferase"/>
    <property type="match status" value="1"/>
</dbReference>
<evidence type="ECO:0000256" key="1">
    <source>
        <dbReference type="ARBA" id="ARBA00001946"/>
    </source>
</evidence>
<dbReference type="HOGENOM" id="CLU_130257_10_0_3"/>
<protein>
    <submittedName>
        <fullName evidence="11">Nucleotidyltransferase</fullName>
    </submittedName>
</protein>
<evidence type="ECO:0000256" key="8">
    <source>
        <dbReference type="ARBA" id="ARBA00022842"/>
    </source>
</evidence>
<evidence type="ECO:0000256" key="3">
    <source>
        <dbReference type="ARBA" id="ARBA00022679"/>
    </source>
</evidence>
<evidence type="ECO:0000256" key="9">
    <source>
        <dbReference type="ARBA" id="ARBA00038276"/>
    </source>
</evidence>
<dbReference type="RefSeq" id="WP_002783391.1">
    <property type="nucleotide sequence ID" value="NZ_CP011304.1"/>
</dbReference>
<gene>
    <name evidence="11" type="ORF">MYAER_3329</name>
</gene>
<evidence type="ECO:0000256" key="6">
    <source>
        <dbReference type="ARBA" id="ARBA00022741"/>
    </source>
</evidence>
<dbReference type="AlphaFoldDB" id="A0A0F6U6K7"/>
<reference evidence="11 12" key="1">
    <citation type="journal article" date="2015" name="Genome Announc.">
        <title>Complete Genome Sequence of Microcystis aeruginosa NIES-2549, a Bloom-Forming Cyanobacterium from Lake Kasumigaura, Japan.</title>
        <authorList>
            <person name="Yamaguchi H."/>
            <person name="Suzuki S."/>
            <person name="Tanabe Y."/>
            <person name="Osana Y."/>
            <person name="Shimura Y."/>
            <person name="Ishida K."/>
            <person name="Kawachi M."/>
        </authorList>
    </citation>
    <scope>NUCLEOTIDE SEQUENCE [LARGE SCALE GENOMIC DNA]</scope>
    <source>
        <strain evidence="11 12">NIES-2549</strain>
    </source>
</reference>
<evidence type="ECO:0000259" key="10">
    <source>
        <dbReference type="Pfam" id="PF01909"/>
    </source>
</evidence>
<proteinExistence type="inferred from homology"/>
<dbReference type="PATRIC" id="fig|1641812.3.peg.3435"/>
<comment type="similarity">
    <text evidence="9">Belongs to the MntA antitoxin family.</text>
</comment>
<dbReference type="GO" id="GO:0005524">
    <property type="term" value="F:ATP binding"/>
    <property type="evidence" value="ECO:0007669"/>
    <property type="project" value="UniProtKB-KW"/>
</dbReference>
<evidence type="ECO:0000313" key="12">
    <source>
        <dbReference type="Proteomes" id="UP000034103"/>
    </source>
</evidence>
<organism evidence="11 12">
    <name type="scientific">Microcystis aeruginosa NIES-2549</name>
    <dbReference type="NCBI Taxonomy" id="1641812"/>
    <lineage>
        <taxon>Bacteria</taxon>
        <taxon>Bacillati</taxon>
        <taxon>Cyanobacteriota</taxon>
        <taxon>Cyanophyceae</taxon>
        <taxon>Oscillatoriophycideae</taxon>
        <taxon>Chroococcales</taxon>
        <taxon>Microcystaceae</taxon>
        <taxon>Microcystis</taxon>
    </lineage>
</organism>
<keyword evidence="3 11" id="KW-0808">Transferase</keyword>
<evidence type="ECO:0000256" key="2">
    <source>
        <dbReference type="ARBA" id="ARBA00022649"/>
    </source>
</evidence>
<dbReference type="EMBL" id="CP011304">
    <property type="protein sequence ID" value="AKE65667.1"/>
    <property type="molecule type" value="Genomic_DNA"/>
</dbReference>
<dbReference type="GeneID" id="66707172"/>
<feature type="domain" description="Polymerase nucleotidyl transferase" evidence="10">
    <location>
        <begin position="13"/>
        <end position="97"/>
    </location>
</feature>
<keyword evidence="4" id="KW-0548">Nucleotidyltransferase</keyword>
<evidence type="ECO:0000313" key="11">
    <source>
        <dbReference type="EMBL" id="AKE65667.1"/>
    </source>
</evidence>
<keyword evidence="6" id="KW-0547">Nucleotide-binding</keyword>
<keyword evidence="5" id="KW-0479">Metal-binding</keyword>
<dbReference type="InterPro" id="IPR002934">
    <property type="entry name" value="Polymerase_NTP_transf_dom"/>
</dbReference>
<dbReference type="Gene3D" id="3.30.460.10">
    <property type="entry name" value="Beta Polymerase, domain 2"/>
    <property type="match status" value="1"/>
</dbReference>
<dbReference type="GO" id="GO:0016779">
    <property type="term" value="F:nucleotidyltransferase activity"/>
    <property type="evidence" value="ECO:0007669"/>
    <property type="project" value="UniProtKB-KW"/>
</dbReference>
<keyword evidence="7" id="KW-0067">ATP-binding</keyword>
<dbReference type="InterPro" id="IPR052038">
    <property type="entry name" value="Type-VII_TA_antitoxin"/>
</dbReference>
<dbReference type="InterPro" id="IPR043519">
    <property type="entry name" value="NT_sf"/>
</dbReference>
<dbReference type="Proteomes" id="UP000034103">
    <property type="component" value="Chromosome"/>
</dbReference>